<organism evidence="1 2">
    <name type="scientific">Armillaria ostoyae</name>
    <name type="common">Armillaria root rot fungus</name>
    <dbReference type="NCBI Taxonomy" id="47428"/>
    <lineage>
        <taxon>Eukaryota</taxon>
        <taxon>Fungi</taxon>
        <taxon>Dikarya</taxon>
        <taxon>Basidiomycota</taxon>
        <taxon>Agaricomycotina</taxon>
        <taxon>Agaricomycetes</taxon>
        <taxon>Agaricomycetidae</taxon>
        <taxon>Agaricales</taxon>
        <taxon>Marasmiineae</taxon>
        <taxon>Physalacriaceae</taxon>
        <taxon>Armillaria</taxon>
    </lineage>
</organism>
<proteinExistence type="predicted"/>
<evidence type="ECO:0000313" key="2">
    <source>
        <dbReference type="Proteomes" id="UP000219338"/>
    </source>
</evidence>
<reference evidence="2" key="1">
    <citation type="journal article" date="2017" name="Nat. Ecol. Evol.">
        <title>Genome expansion and lineage-specific genetic innovations in the forest pathogenic fungi Armillaria.</title>
        <authorList>
            <person name="Sipos G."/>
            <person name="Prasanna A.N."/>
            <person name="Walter M.C."/>
            <person name="O'Connor E."/>
            <person name="Balint B."/>
            <person name="Krizsan K."/>
            <person name="Kiss B."/>
            <person name="Hess J."/>
            <person name="Varga T."/>
            <person name="Slot J."/>
            <person name="Riley R."/>
            <person name="Boka B."/>
            <person name="Rigling D."/>
            <person name="Barry K."/>
            <person name="Lee J."/>
            <person name="Mihaltcheva S."/>
            <person name="LaButti K."/>
            <person name="Lipzen A."/>
            <person name="Waldron R."/>
            <person name="Moloney N.M."/>
            <person name="Sperisen C."/>
            <person name="Kredics L."/>
            <person name="Vagvoelgyi C."/>
            <person name="Patrignani A."/>
            <person name="Fitzpatrick D."/>
            <person name="Nagy I."/>
            <person name="Doyle S."/>
            <person name="Anderson J.B."/>
            <person name="Grigoriev I.V."/>
            <person name="Gueldener U."/>
            <person name="Muensterkoetter M."/>
            <person name="Nagy L.G."/>
        </authorList>
    </citation>
    <scope>NUCLEOTIDE SEQUENCE [LARGE SCALE GENOMIC DNA]</scope>
    <source>
        <strain evidence="2">C18/9</strain>
    </source>
</reference>
<dbReference type="EMBL" id="FUEG01000019">
    <property type="protein sequence ID" value="SJL13233.1"/>
    <property type="molecule type" value="Genomic_DNA"/>
</dbReference>
<evidence type="ECO:0000313" key="1">
    <source>
        <dbReference type="EMBL" id="SJL13233.1"/>
    </source>
</evidence>
<keyword evidence="2" id="KW-1185">Reference proteome</keyword>
<sequence>MERLNVKANELSRHGCAGEGYTNYNFEAEVGRRPGSIACNTTHICCSTTVIRCPVPYFAKRRHDQDRDCDEGEAVKSRGGQQELTSGQRTGFCCNRIFIECPFKLQLQPLKTPATNEFLRIKIPYRSRPY</sequence>
<gene>
    <name evidence="1" type="ORF">ARMOST_16672</name>
</gene>
<accession>A0A284RWU5</accession>
<dbReference type="AlphaFoldDB" id="A0A284RWU5"/>
<protein>
    <submittedName>
        <fullName evidence="1">Uncharacterized protein</fullName>
    </submittedName>
</protein>
<name>A0A284RWU5_ARMOS</name>
<dbReference type="Proteomes" id="UP000219338">
    <property type="component" value="Unassembled WGS sequence"/>
</dbReference>